<evidence type="ECO:0000313" key="3">
    <source>
        <dbReference type="Proteomes" id="UP001595906"/>
    </source>
</evidence>
<feature type="chain" id="PRO_5046124027" description="Lipocalin-like domain-containing protein" evidence="1">
    <location>
        <begin position="21"/>
        <end position="145"/>
    </location>
</feature>
<evidence type="ECO:0008006" key="4">
    <source>
        <dbReference type="Google" id="ProtNLM"/>
    </source>
</evidence>
<organism evidence="2 3">
    <name type="scientific">Parasediminibacterium paludis</name>
    <dbReference type="NCBI Taxonomy" id="908966"/>
    <lineage>
        <taxon>Bacteria</taxon>
        <taxon>Pseudomonadati</taxon>
        <taxon>Bacteroidota</taxon>
        <taxon>Chitinophagia</taxon>
        <taxon>Chitinophagales</taxon>
        <taxon>Chitinophagaceae</taxon>
        <taxon>Parasediminibacterium</taxon>
    </lineage>
</organism>
<dbReference type="EMBL" id="JBHSDC010000022">
    <property type="protein sequence ID" value="MFC4232372.1"/>
    <property type="molecule type" value="Genomic_DNA"/>
</dbReference>
<dbReference type="PROSITE" id="PS51257">
    <property type="entry name" value="PROKAR_LIPOPROTEIN"/>
    <property type="match status" value="1"/>
</dbReference>
<keyword evidence="1" id="KW-0732">Signal</keyword>
<dbReference type="Proteomes" id="UP001595906">
    <property type="component" value="Unassembled WGS sequence"/>
</dbReference>
<dbReference type="RefSeq" id="WP_379014199.1">
    <property type="nucleotide sequence ID" value="NZ_JBHSDC010000022.1"/>
</dbReference>
<feature type="signal peptide" evidence="1">
    <location>
        <begin position="1"/>
        <end position="20"/>
    </location>
</feature>
<sequence length="145" mass="16694">MMKKLLYKTFILSMSIWAISCSKDSPIATKTKKELLTGNTWLYDEYYRNYNTTNAILYYKKNQGSNLLNLSINRVTYKTDGTYTEINETGATLNGTWIFLNNETQVQVTNSYGTFTSTIMLLDQTHYNWLDQTASNGTFGKMIPQ</sequence>
<comment type="caution">
    <text evidence="2">The sequence shown here is derived from an EMBL/GenBank/DDBJ whole genome shotgun (WGS) entry which is preliminary data.</text>
</comment>
<accession>A0ABV8PZI4</accession>
<proteinExistence type="predicted"/>
<reference evidence="3" key="1">
    <citation type="journal article" date="2019" name="Int. J. Syst. Evol. Microbiol.">
        <title>The Global Catalogue of Microorganisms (GCM) 10K type strain sequencing project: providing services to taxonomists for standard genome sequencing and annotation.</title>
        <authorList>
            <consortium name="The Broad Institute Genomics Platform"/>
            <consortium name="The Broad Institute Genome Sequencing Center for Infectious Disease"/>
            <person name="Wu L."/>
            <person name="Ma J."/>
        </authorList>
    </citation>
    <scope>NUCLEOTIDE SEQUENCE [LARGE SCALE GENOMIC DNA]</scope>
    <source>
        <strain evidence="3">CECT 8010</strain>
    </source>
</reference>
<protein>
    <recommendedName>
        <fullName evidence="4">Lipocalin-like domain-containing protein</fullName>
    </recommendedName>
</protein>
<evidence type="ECO:0000256" key="1">
    <source>
        <dbReference type="SAM" id="SignalP"/>
    </source>
</evidence>
<evidence type="ECO:0000313" key="2">
    <source>
        <dbReference type="EMBL" id="MFC4232372.1"/>
    </source>
</evidence>
<name>A0ABV8PZI4_9BACT</name>
<gene>
    <name evidence="2" type="ORF">ACFOW1_10750</name>
</gene>
<keyword evidence="3" id="KW-1185">Reference proteome</keyword>